<keyword evidence="8" id="KW-0282">Flagellum</keyword>
<organism evidence="8">
    <name type="scientific">Rhodothermus marinus</name>
    <name type="common">Rhodothermus obamensis</name>
    <dbReference type="NCBI Taxonomy" id="29549"/>
    <lineage>
        <taxon>Bacteria</taxon>
        <taxon>Pseudomonadati</taxon>
        <taxon>Rhodothermota</taxon>
        <taxon>Rhodothermia</taxon>
        <taxon>Rhodothermales</taxon>
        <taxon>Rhodothermaceae</taxon>
        <taxon>Rhodothermus</taxon>
    </lineage>
</organism>
<comment type="subunit">
    <text evidence="5 6">The basal body constitutes a major portion of the flagellar organelle and consists of four rings (L,P,S, and M) mounted on a central rod. The rod consists of about 26 subunits of FlgG in the distal portion, and FlgB, FlgC and FlgF are thought to build up the proximal portion of the rod with about 6 subunits each.</text>
</comment>
<evidence type="ECO:0000256" key="6">
    <source>
        <dbReference type="RuleBase" id="RU362062"/>
    </source>
</evidence>
<reference evidence="8" key="1">
    <citation type="journal article" date="2020" name="mSystems">
        <title>Genome- and Community-Level Interaction Insights into Carbon Utilization and Element Cycling Functions of Hydrothermarchaeota in Hydrothermal Sediment.</title>
        <authorList>
            <person name="Zhou Z."/>
            <person name="Liu Y."/>
            <person name="Xu W."/>
            <person name="Pan J."/>
            <person name="Luo Z.H."/>
            <person name="Li M."/>
        </authorList>
    </citation>
    <scope>NUCLEOTIDE SEQUENCE [LARGE SCALE GENOMIC DNA]</scope>
    <source>
        <strain evidence="8">SpSt-143</strain>
    </source>
</reference>
<name>A0A7V2B0H6_RHOMR</name>
<comment type="similarity">
    <text evidence="2">Belongs to the flagella basal body rod proteins family.</text>
</comment>
<comment type="subcellular location">
    <subcellularLocation>
        <location evidence="1 6">Bacterial flagellum basal body</location>
    </subcellularLocation>
</comment>
<evidence type="ECO:0000256" key="2">
    <source>
        <dbReference type="ARBA" id="ARBA00009677"/>
    </source>
</evidence>
<keyword evidence="8" id="KW-0966">Cell projection</keyword>
<evidence type="ECO:0000256" key="3">
    <source>
        <dbReference type="ARBA" id="ARBA00017941"/>
    </source>
</evidence>
<gene>
    <name evidence="8" type="primary">flgC</name>
    <name evidence="8" type="ORF">ENO59_05825</name>
</gene>
<dbReference type="InterPro" id="IPR019776">
    <property type="entry name" value="Flagellar_basal_body_rod_CS"/>
</dbReference>
<sequence length="166" mass="18581">MPLPPRIFSFFRTAARGLEAQRIAIGAATENIANAATSRTAEGTPYALKQAVHTAAEARYQRFGRLLERMQTSLRTSDPRHSPTLSLRTKLPEAELGPETTIEEVVRLRYEYDPTHPHADANGYVAYPDVNVVEEMARLISANRIYEANLSTIQAAKEMIKRTLEI</sequence>
<protein>
    <recommendedName>
        <fullName evidence="3 6">Flagellar basal-body rod protein FlgC</fullName>
    </recommendedName>
</protein>
<dbReference type="InterPro" id="IPR010930">
    <property type="entry name" value="Flg_bb/hook_C_dom"/>
</dbReference>
<evidence type="ECO:0000256" key="4">
    <source>
        <dbReference type="ARBA" id="ARBA00023143"/>
    </source>
</evidence>
<keyword evidence="4 6" id="KW-0975">Bacterial flagellum</keyword>
<dbReference type="Pfam" id="PF06429">
    <property type="entry name" value="Flg_bbr_C"/>
    <property type="match status" value="1"/>
</dbReference>
<accession>A0A7V2B0H6</accession>
<evidence type="ECO:0000256" key="1">
    <source>
        <dbReference type="ARBA" id="ARBA00004117"/>
    </source>
</evidence>
<evidence type="ECO:0000256" key="5">
    <source>
        <dbReference type="ARBA" id="ARBA00025933"/>
    </source>
</evidence>
<dbReference type="AlphaFoldDB" id="A0A7V2B0H6"/>
<dbReference type="NCBIfam" id="TIGR01395">
    <property type="entry name" value="FlgC"/>
    <property type="match status" value="1"/>
</dbReference>
<feature type="domain" description="Flagellar basal-body/hook protein C-terminal" evidence="7">
    <location>
        <begin position="122"/>
        <end position="165"/>
    </location>
</feature>
<dbReference type="GO" id="GO:0071978">
    <property type="term" value="P:bacterial-type flagellum-dependent swarming motility"/>
    <property type="evidence" value="ECO:0007669"/>
    <property type="project" value="TreeGrafter"/>
</dbReference>
<dbReference type="PROSITE" id="PS00588">
    <property type="entry name" value="FLAGELLA_BB_ROD"/>
    <property type="match status" value="1"/>
</dbReference>
<dbReference type="GO" id="GO:0030694">
    <property type="term" value="C:bacterial-type flagellum basal body, rod"/>
    <property type="evidence" value="ECO:0007669"/>
    <property type="project" value="UniProtKB-UniRule"/>
</dbReference>
<comment type="caution">
    <text evidence="8">The sequence shown here is derived from an EMBL/GenBank/DDBJ whole genome shotgun (WGS) entry which is preliminary data.</text>
</comment>
<evidence type="ECO:0000259" key="7">
    <source>
        <dbReference type="Pfam" id="PF06429"/>
    </source>
</evidence>
<keyword evidence="8" id="KW-0969">Cilium</keyword>
<proteinExistence type="inferred from homology"/>
<dbReference type="PANTHER" id="PTHR30435">
    <property type="entry name" value="FLAGELLAR PROTEIN"/>
    <property type="match status" value="1"/>
</dbReference>
<dbReference type="InterPro" id="IPR006299">
    <property type="entry name" value="FlgC"/>
</dbReference>
<evidence type="ECO:0000313" key="8">
    <source>
        <dbReference type="EMBL" id="HER96019.1"/>
    </source>
</evidence>
<dbReference type="EMBL" id="DSGB01000004">
    <property type="protein sequence ID" value="HER96019.1"/>
    <property type="molecule type" value="Genomic_DNA"/>
</dbReference>
<dbReference type="PANTHER" id="PTHR30435:SF2">
    <property type="entry name" value="FLAGELLAR BASAL-BODY ROD PROTEIN FLGC"/>
    <property type="match status" value="1"/>
</dbReference>